<dbReference type="Pfam" id="PF22622">
    <property type="entry name" value="MFE-2_hydrat-2_N"/>
    <property type="match status" value="1"/>
</dbReference>
<gene>
    <name evidence="3" type="ORF">PQR63_22210</name>
</gene>
<dbReference type="PANTHER" id="PTHR13078:SF56">
    <property type="entry name" value="PEROXISOMAL MULTIFUNCTIONAL ENZYME TYPE 2"/>
    <property type="match status" value="1"/>
</dbReference>
<keyword evidence="4" id="KW-1185">Reference proteome</keyword>
<organism evidence="3 4">
    <name type="scientific">Herbaspirillum rhizosphaerae</name>
    <dbReference type="NCBI Taxonomy" id="346179"/>
    <lineage>
        <taxon>Bacteria</taxon>
        <taxon>Pseudomonadati</taxon>
        <taxon>Pseudomonadota</taxon>
        <taxon>Betaproteobacteria</taxon>
        <taxon>Burkholderiales</taxon>
        <taxon>Oxalobacteraceae</taxon>
        <taxon>Herbaspirillum</taxon>
    </lineage>
</organism>
<comment type="caution">
    <text evidence="3">The sequence shown here is derived from an EMBL/GenBank/DDBJ whole genome shotgun (WGS) entry which is preliminary data.</text>
</comment>
<accession>A0ABW8ZFP1</accession>
<dbReference type="PANTHER" id="PTHR13078">
    <property type="entry name" value="PEROXISOMAL MULTIFUNCTIONAL ENZYME TYPE 2-RELATED"/>
    <property type="match status" value="1"/>
</dbReference>
<sequence length="311" mass="34410">MTIDYRKLMHWKIPIARQHVKPHDCMLYALGIGLGANPLDRDELHYVYEEGLRVLPTMAAVLAYPGFWMKLPETGIDWTRVVHAEQQIILHRPLPVCARLIGDTRIVDIVDKGPGKGALIYQERVVTEESSGEPICTLRMTTMCRGDGGVEGMPSPASAHTAHPAPVPLPETSPDYCIDLPILPQAALIYRLSGDTNPLHADPDVAQRAGFDRPILQGLCTFGIAGHAILKTICWTHKLEIKSIGARFSAPVFPGETLRTEIWRRDAGRLVFRCSVPERDVVVLNFGQADIAPHATDLHTHTVNKEKLHAA</sequence>
<dbReference type="Proteomes" id="UP001629214">
    <property type="component" value="Unassembled WGS sequence"/>
</dbReference>
<proteinExistence type="predicted"/>
<evidence type="ECO:0000313" key="3">
    <source>
        <dbReference type="EMBL" id="MFL9881128.1"/>
    </source>
</evidence>
<name>A0ABW8ZFP1_9BURK</name>
<dbReference type="RefSeq" id="WP_408170271.1">
    <property type="nucleotide sequence ID" value="NZ_JAQQFR010000019.1"/>
</dbReference>
<feature type="domain" description="MaoC-like" evidence="1">
    <location>
        <begin position="170"/>
        <end position="271"/>
    </location>
</feature>
<dbReference type="Pfam" id="PF01575">
    <property type="entry name" value="MaoC_dehydratas"/>
    <property type="match status" value="1"/>
</dbReference>
<dbReference type="EMBL" id="JAQQFR010000019">
    <property type="protein sequence ID" value="MFL9881128.1"/>
    <property type="molecule type" value="Genomic_DNA"/>
</dbReference>
<reference evidence="3 4" key="1">
    <citation type="journal article" date="2024" name="Chem. Sci.">
        <title>Discovery of megapolipeptins by genome mining of a Burkholderiales bacteria collection.</title>
        <authorList>
            <person name="Paulo B.S."/>
            <person name="Recchia M.J.J."/>
            <person name="Lee S."/>
            <person name="Fergusson C.H."/>
            <person name="Romanowski S.B."/>
            <person name="Hernandez A."/>
            <person name="Krull N."/>
            <person name="Liu D.Y."/>
            <person name="Cavanagh H."/>
            <person name="Bos A."/>
            <person name="Gray C.A."/>
            <person name="Murphy B.T."/>
            <person name="Linington R.G."/>
            <person name="Eustaquio A.S."/>
        </authorList>
    </citation>
    <scope>NUCLEOTIDE SEQUENCE [LARGE SCALE GENOMIC DNA]</scope>
    <source>
        <strain evidence="3 4">RL21-008-BIB-B</strain>
    </source>
</reference>
<dbReference type="CDD" id="cd03448">
    <property type="entry name" value="HDE_HSD"/>
    <property type="match status" value="1"/>
</dbReference>
<dbReference type="InterPro" id="IPR054357">
    <property type="entry name" value="MFE-2_N"/>
</dbReference>
<dbReference type="SUPFAM" id="SSF54637">
    <property type="entry name" value="Thioesterase/thiol ester dehydrase-isomerase"/>
    <property type="match status" value="2"/>
</dbReference>
<feature type="domain" description="Peroxisomal multifunctional enzyme type 2-like N-terminal" evidence="2">
    <location>
        <begin position="21"/>
        <end position="146"/>
    </location>
</feature>
<dbReference type="InterPro" id="IPR002539">
    <property type="entry name" value="MaoC-like_dom"/>
</dbReference>
<evidence type="ECO:0000259" key="1">
    <source>
        <dbReference type="Pfam" id="PF01575"/>
    </source>
</evidence>
<dbReference type="InterPro" id="IPR029069">
    <property type="entry name" value="HotDog_dom_sf"/>
</dbReference>
<evidence type="ECO:0000259" key="2">
    <source>
        <dbReference type="Pfam" id="PF22622"/>
    </source>
</evidence>
<evidence type="ECO:0000313" key="4">
    <source>
        <dbReference type="Proteomes" id="UP001629214"/>
    </source>
</evidence>
<dbReference type="Gene3D" id="3.10.129.10">
    <property type="entry name" value="Hotdog Thioesterase"/>
    <property type="match status" value="1"/>
</dbReference>
<protein>
    <submittedName>
        <fullName evidence="3">MaoC/PaaZ C-terminal domain-containing protein</fullName>
    </submittedName>
</protein>